<comment type="caution">
    <text evidence="1">The sequence shown here is derived from an EMBL/GenBank/DDBJ whole genome shotgun (WGS) entry which is preliminary data.</text>
</comment>
<protein>
    <submittedName>
        <fullName evidence="1">Uncharacterized protein</fullName>
    </submittedName>
</protein>
<sequence length="113" mass="12180">MQLVDRLLLRSRWSEGPQLPAVSRKPAGQPGLPLLRRAFIQRDSCQLIAGPAAVVRGCSPPNPMNVRNAHVCGIAVVSNEKALAGCGAKDANILQVRHAPNKYVGEVRLRTLP</sequence>
<dbReference type="EMBL" id="BAABAB010000035">
    <property type="protein sequence ID" value="GAA3634187.1"/>
    <property type="molecule type" value="Genomic_DNA"/>
</dbReference>
<keyword evidence="2" id="KW-1185">Reference proteome</keyword>
<dbReference type="Proteomes" id="UP001501490">
    <property type="component" value="Unassembled WGS sequence"/>
</dbReference>
<reference evidence="2" key="1">
    <citation type="journal article" date="2019" name="Int. J. Syst. Evol. Microbiol.">
        <title>The Global Catalogue of Microorganisms (GCM) 10K type strain sequencing project: providing services to taxonomists for standard genome sequencing and annotation.</title>
        <authorList>
            <consortium name="The Broad Institute Genomics Platform"/>
            <consortium name="The Broad Institute Genome Sequencing Center for Infectious Disease"/>
            <person name="Wu L."/>
            <person name="Ma J."/>
        </authorList>
    </citation>
    <scope>NUCLEOTIDE SEQUENCE [LARGE SCALE GENOMIC DNA]</scope>
    <source>
        <strain evidence="2">JCM 16929</strain>
    </source>
</reference>
<evidence type="ECO:0000313" key="2">
    <source>
        <dbReference type="Proteomes" id="UP001501490"/>
    </source>
</evidence>
<proteinExistence type="predicted"/>
<accession>A0ABP7AJI1</accession>
<name>A0ABP7AJI1_9ACTN</name>
<gene>
    <name evidence="1" type="ORF">GCM10022236_40920</name>
</gene>
<evidence type="ECO:0000313" key="1">
    <source>
        <dbReference type="EMBL" id="GAA3634187.1"/>
    </source>
</evidence>
<organism evidence="1 2">
    <name type="scientific">Microlunatus ginsengisoli</name>
    <dbReference type="NCBI Taxonomy" id="363863"/>
    <lineage>
        <taxon>Bacteria</taxon>
        <taxon>Bacillati</taxon>
        <taxon>Actinomycetota</taxon>
        <taxon>Actinomycetes</taxon>
        <taxon>Propionibacteriales</taxon>
        <taxon>Propionibacteriaceae</taxon>
        <taxon>Microlunatus</taxon>
    </lineage>
</organism>